<sequence length="175" mass="19214">MMHDDAQYSSRKLPALSRSAELWSAPFRVFRNDVRVLLGHPTIGCWKSSYNTGCDVAACETHHRSPRHFGLTTYFCCCEGPLCNVNATYRPLVASAGGDITATTGFIAPDVAQPRVGITAARVRERLVVGTWWTLVLVLVAGPLRRVAGFMSVEQNPDCVDDRFDPVGFSLELIA</sequence>
<gene>
    <name evidence="1" type="ORF">NMOB1V02_LOCUS5272</name>
</gene>
<organism evidence="1">
    <name type="scientific">Notodromas monacha</name>
    <dbReference type="NCBI Taxonomy" id="399045"/>
    <lineage>
        <taxon>Eukaryota</taxon>
        <taxon>Metazoa</taxon>
        <taxon>Ecdysozoa</taxon>
        <taxon>Arthropoda</taxon>
        <taxon>Crustacea</taxon>
        <taxon>Oligostraca</taxon>
        <taxon>Ostracoda</taxon>
        <taxon>Podocopa</taxon>
        <taxon>Podocopida</taxon>
        <taxon>Cypridocopina</taxon>
        <taxon>Cypridoidea</taxon>
        <taxon>Cyprididae</taxon>
        <taxon>Notodromas</taxon>
    </lineage>
</organism>
<evidence type="ECO:0000313" key="1">
    <source>
        <dbReference type="EMBL" id="CAD7277542.1"/>
    </source>
</evidence>
<dbReference type="SUPFAM" id="SSF57302">
    <property type="entry name" value="Snake toxin-like"/>
    <property type="match status" value="1"/>
</dbReference>
<evidence type="ECO:0000313" key="2">
    <source>
        <dbReference type="Proteomes" id="UP000678499"/>
    </source>
</evidence>
<dbReference type="Proteomes" id="UP000678499">
    <property type="component" value="Unassembled WGS sequence"/>
</dbReference>
<dbReference type="EMBL" id="CAJPEX010000938">
    <property type="protein sequence ID" value="CAG0917694.1"/>
    <property type="molecule type" value="Genomic_DNA"/>
</dbReference>
<keyword evidence="2" id="KW-1185">Reference proteome</keyword>
<dbReference type="EMBL" id="OA882975">
    <property type="protein sequence ID" value="CAD7277542.1"/>
    <property type="molecule type" value="Genomic_DNA"/>
</dbReference>
<name>A0A7R9BN16_9CRUS</name>
<dbReference type="AlphaFoldDB" id="A0A7R9BN16"/>
<dbReference type="Gene3D" id="2.10.60.10">
    <property type="entry name" value="CD59"/>
    <property type="match status" value="1"/>
</dbReference>
<proteinExistence type="predicted"/>
<dbReference type="CDD" id="cd23533">
    <property type="entry name" value="TFP_LU_ECD_BMPR2_like"/>
    <property type="match status" value="1"/>
</dbReference>
<reference evidence="1" key="1">
    <citation type="submission" date="2020-11" db="EMBL/GenBank/DDBJ databases">
        <authorList>
            <person name="Tran Van P."/>
        </authorList>
    </citation>
    <scope>NUCLEOTIDE SEQUENCE</scope>
</reference>
<protein>
    <submittedName>
        <fullName evidence="1">Uncharacterized protein</fullName>
    </submittedName>
</protein>
<dbReference type="InterPro" id="IPR045860">
    <property type="entry name" value="Snake_toxin-like_sf"/>
</dbReference>
<accession>A0A7R9BN16</accession>